<protein>
    <submittedName>
        <fullName evidence="2">Uncharacterized protein</fullName>
    </submittedName>
</protein>
<proteinExistence type="predicted"/>
<keyword evidence="1" id="KW-0812">Transmembrane</keyword>
<feature type="transmembrane region" description="Helical" evidence="1">
    <location>
        <begin position="15"/>
        <end position="32"/>
    </location>
</feature>
<evidence type="ECO:0000256" key="1">
    <source>
        <dbReference type="SAM" id="Phobius"/>
    </source>
</evidence>
<dbReference type="eggNOG" id="ENOG5031MZV">
    <property type="taxonomic scope" value="Bacteria"/>
</dbReference>
<keyword evidence="3" id="KW-1185">Reference proteome</keyword>
<name>H8GRE1_METAL</name>
<dbReference type="RefSeq" id="WP_005374229.1">
    <property type="nucleotide sequence ID" value="NZ_CM001475.1"/>
</dbReference>
<evidence type="ECO:0000313" key="3">
    <source>
        <dbReference type="Proteomes" id="UP000005090"/>
    </source>
</evidence>
<reference evidence="2 3" key="1">
    <citation type="journal article" date="2013" name="Genome Announc.">
        <title>Genome Sequence of the Obligate Gammaproteobacterial Methanotroph Methylomicrobium album Strain BG8.</title>
        <authorList>
            <person name="Kits K.D."/>
            <person name="Kalyuzhnaya M.G."/>
            <person name="Klotz M.G."/>
            <person name="Jetten M.S."/>
            <person name="Op den Camp H.J."/>
            <person name="Vuilleumier S."/>
            <person name="Bringel F."/>
            <person name="Dispirito A.A."/>
            <person name="Murrell J.C."/>
            <person name="Bruce D."/>
            <person name="Cheng J.F."/>
            <person name="Copeland A."/>
            <person name="Goodwin L."/>
            <person name="Hauser L."/>
            <person name="Lajus A."/>
            <person name="Land M.L."/>
            <person name="Lapidus A."/>
            <person name="Lucas S."/>
            <person name="Medigue C."/>
            <person name="Pitluck S."/>
            <person name="Woyke T."/>
            <person name="Zeytun A."/>
            <person name="Stein L.Y."/>
        </authorList>
    </citation>
    <scope>NUCLEOTIDE SEQUENCE [LARGE SCALE GENOMIC DNA]</scope>
    <source>
        <strain evidence="2 3">BG8</strain>
    </source>
</reference>
<keyword evidence="1" id="KW-0472">Membrane</keyword>
<gene>
    <name evidence="2" type="ORF">Metal_3471</name>
</gene>
<dbReference type="HOGENOM" id="CLU_2035315_0_0_6"/>
<dbReference type="AlphaFoldDB" id="H8GRE1"/>
<evidence type="ECO:0000313" key="2">
    <source>
        <dbReference type="EMBL" id="EIC31120.1"/>
    </source>
</evidence>
<accession>H8GRE1</accession>
<dbReference type="Proteomes" id="UP000005090">
    <property type="component" value="Chromosome"/>
</dbReference>
<keyword evidence="1" id="KW-1133">Transmembrane helix</keyword>
<dbReference type="EMBL" id="CM001475">
    <property type="protein sequence ID" value="EIC31120.1"/>
    <property type="molecule type" value="Genomic_DNA"/>
</dbReference>
<organism evidence="2 3">
    <name type="scientific">Methylomicrobium album BG8</name>
    <dbReference type="NCBI Taxonomy" id="686340"/>
    <lineage>
        <taxon>Bacteria</taxon>
        <taxon>Pseudomonadati</taxon>
        <taxon>Pseudomonadota</taxon>
        <taxon>Gammaproteobacteria</taxon>
        <taxon>Methylococcales</taxon>
        <taxon>Methylococcaceae</taxon>
        <taxon>Methylomicrobium</taxon>
    </lineage>
</organism>
<sequence>MSEETEEKMSDATKLMWAVIGVFVIGFVVVAVSKQESPQQVEAQSMLRNYVAIQQMANQKCPAAILKETGEEVFFPAEDPQTDKETYITLKWKGEKKFKEASCTLHGSLGGISELVIDGKTLIKKQI</sequence>